<accession>A0A921IRF8</accession>
<organism evidence="11 12">
    <name type="scientific">Collinsella ihumii</name>
    <dbReference type="NCBI Taxonomy" id="1720204"/>
    <lineage>
        <taxon>Bacteria</taxon>
        <taxon>Bacillati</taxon>
        <taxon>Actinomycetota</taxon>
        <taxon>Coriobacteriia</taxon>
        <taxon>Coriobacteriales</taxon>
        <taxon>Coriobacteriaceae</taxon>
        <taxon>Collinsella</taxon>
    </lineage>
</organism>
<evidence type="ECO:0000256" key="8">
    <source>
        <dbReference type="ARBA" id="ARBA00023049"/>
    </source>
</evidence>
<dbReference type="EC" id="3.4.11.-" evidence="10"/>
<evidence type="ECO:0000256" key="5">
    <source>
        <dbReference type="ARBA" id="ARBA00022723"/>
    </source>
</evidence>
<evidence type="ECO:0000256" key="9">
    <source>
        <dbReference type="RuleBase" id="RU004386"/>
    </source>
</evidence>
<dbReference type="GO" id="GO:0004177">
    <property type="term" value="F:aminopeptidase activity"/>
    <property type="evidence" value="ECO:0007669"/>
    <property type="project" value="UniProtKB-KW"/>
</dbReference>
<proteinExistence type="inferred from homology"/>
<evidence type="ECO:0000256" key="6">
    <source>
        <dbReference type="ARBA" id="ARBA00022801"/>
    </source>
</evidence>
<gene>
    <name evidence="11" type="ORF">K8U80_09670</name>
</gene>
<evidence type="ECO:0000256" key="3">
    <source>
        <dbReference type="ARBA" id="ARBA00022438"/>
    </source>
</evidence>
<dbReference type="SUPFAM" id="SSF101821">
    <property type="entry name" value="Aminopeptidase/glucanase lid domain"/>
    <property type="match status" value="1"/>
</dbReference>
<dbReference type="GO" id="GO:0008270">
    <property type="term" value="F:zinc ion binding"/>
    <property type="evidence" value="ECO:0007669"/>
    <property type="project" value="InterPro"/>
</dbReference>
<reference evidence="11" key="1">
    <citation type="journal article" date="2021" name="PeerJ">
        <title>Extensive microbial diversity within the chicken gut microbiome revealed by metagenomics and culture.</title>
        <authorList>
            <person name="Gilroy R."/>
            <person name="Ravi A."/>
            <person name="Getino M."/>
            <person name="Pursley I."/>
            <person name="Horton D.L."/>
            <person name="Alikhan N.F."/>
            <person name="Baker D."/>
            <person name="Gharbi K."/>
            <person name="Hall N."/>
            <person name="Watson M."/>
            <person name="Adriaenssens E.M."/>
            <person name="Foster-Nyarko E."/>
            <person name="Jarju S."/>
            <person name="Secka A."/>
            <person name="Antonio M."/>
            <person name="Oren A."/>
            <person name="Chaudhuri R.R."/>
            <person name="La Ragione R."/>
            <person name="Hildebrand F."/>
            <person name="Pallen M.J."/>
        </authorList>
    </citation>
    <scope>NUCLEOTIDE SEQUENCE</scope>
    <source>
        <strain evidence="11">ChiGjej2B2-7701</strain>
    </source>
</reference>
<dbReference type="PANTHER" id="PTHR28570">
    <property type="entry name" value="ASPARTYL AMINOPEPTIDASE"/>
    <property type="match status" value="1"/>
</dbReference>
<dbReference type="Gene3D" id="3.40.630.10">
    <property type="entry name" value="Zn peptidases"/>
    <property type="match status" value="1"/>
</dbReference>
<evidence type="ECO:0000256" key="7">
    <source>
        <dbReference type="ARBA" id="ARBA00022833"/>
    </source>
</evidence>
<evidence type="ECO:0000256" key="2">
    <source>
        <dbReference type="ARBA" id="ARBA00008290"/>
    </source>
</evidence>
<keyword evidence="5 9" id="KW-0479">Metal-binding</keyword>
<dbReference type="EMBL" id="DYVF01000058">
    <property type="protein sequence ID" value="HJG31641.1"/>
    <property type="molecule type" value="Genomic_DNA"/>
</dbReference>
<dbReference type="NCBIfam" id="NF002759">
    <property type="entry name" value="PRK02813.1"/>
    <property type="match status" value="1"/>
</dbReference>
<keyword evidence="7 9" id="KW-0862">Zinc</keyword>
<dbReference type="InterPro" id="IPR001948">
    <property type="entry name" value="Peptidase_M18"/>
</dbReference>
<keyword evidence="6 9" id="KW-0378">Hydrolase</keyword>
<dbReference type="Pfam" id="PF02127">
    <property type="entry name" value="Peptidase_M18"/>
    <property type="match status" value="1"/>
</dbReference>
<dbReference type="GO" id="GO:0005737">
    <property type="term" value="C:cytoplasm"/>
    <property type="evidence" value="ECO:0007669"/>
    <property type="project" value="UniProtKB-ARBA"/>
</dbReference>
<dbReference type="CDD" id="cd05658">
    <property type="entry name" value="M18_DAP"/>
    <property type="match status" value="1"/>
</dbReference>
<dbReference type="PRINTS" id="PR00932">
    <property type="entry name" value="AMINO1PTASE"/>
</dbReference>
<evidence type="ECO:0000256" key="10">
    <source>
        <dbReference type="RuleBase" id="RU004387"/>
    </source>
</evidence>
<comment type="cofactor">
    <cofactor evidence="1 10">
        <name>Zn(2+)</name>
        <dbReference type="ChEBI" id="CHEBI:29105"/>
    </cofactor>
</comment>
<keyword evidence="4 9" id="KW-0645">Protease</keyword>
<keyword evidence="8 9" id="KW-0482">Metalloprotease</keyword>
<dbReference type="PANTHER" id="PTHR28570:SF3">
    <property type="entry name" value="ASPARTYL AMINOPEPTIDASE"/>
    <property type="match status" value="1"/>
</dbReference>
<dbReference type="InterPro" id="IPR023358">
    <property type="entry name" value="Peptidase_M18_dom2"/>
</dbReference>
<comment type="caution">
    <text evidence="11">The sequence shown here is derived from an EMBL/GenBank/DDBJ whole genome shotgun (WGS) entry which is preliminary data.</text>
</comment>
<name>A0A921IRF8_9ACTN</name>
<reference evidence="11" key="2">
    <citation type="submission" date="2021-09" db="EMBL/GenBank/DDBJ databases">
        <authorList>
            <person name="Gilroy R."/>
        </authorList>
    </citation>
    <scope>NUCLEOTIDE SEQUENCE</scope>
    <source>
        <strain evidence="11">ChiGjej2B2-7701</strain>
    </source>
</reference>
<keyword evidence="3 9" id="KW-0031">Aminopeptidase</keyword>
<protein>
    <recommendedName>
        <fullName evidence="10">M18 family aminopeptidase</fullName>
        <ecNumber evidence="10">3.4.11.-</ecNumber>
    </recommendedName>
</protein>
<dbReference type="Gene3D" id="2.30.250.10">
    <property type="entry name" value="Aminopeptidase i, Domain 2"/>
    <property type="match status" value="1"/>
</dbReference>
<evidence type="ECO:0000256" key="4">
    <source>
        <dbReference type="ARBA" id="ARBA00022670"/>
    </source>
</evidence>
<dbReference type="GO" id="GO:0006508">
    <property type="term" value="P:proteolysis"/>
    <property type="evidence" value="ECO:0007669"/>
    <property type="project" value="UniProtKB-KW"/>
</dbReference>
<evidence type="ECO:0000313" key="12">
    <source>
        <dbReference type="Proteomes" id="UP000746751"/>
    </source>
</evidence>
<sequence>MAETSAQEIRCDLNAALDLCDFISKSPSMFHTAATIRARLDAAGFTYLPEGAPWFMEPGGSYYTIRNGSSIIAWHVGRDLPQDGFHFQIAASHADSPTFKLKAVSELDGPANYLRLDIEPYGGTIDYTWFDRPLSLAGRVLVRDGARVVSRLFSLDRDVALIPSLAIHLDRSVNSSFSPNRAVDLYPLFSAGELTSGAVDALVAEELGITPDRILARDLFLVNRQTPRVWGAADEFVSAPKLDDLMCAYTALEAFLASKNERDVSVYVCFDNEEVGSHTKQGAASTLLRDTLERVNARIGRTPESLVRALAGSMLVSCDNAHAVHPNHPEKADEANDPRLNRGIVIKEAANQHYCTDAFSRAVFSAIMDDAGIPYQTFANRSDMAGGSTLGNISNAHVSMHAIDVGCPQLAMHSSYETAGAHDVAHVIDALTAFYDADIRIEGADAATVA</sequence>
<dbReference type="SUPFAM" id="SSF53187">
    <property type="entry name" value="Zn-dependent exopeptidases"/>
    <property type="match status" value="1"/>
</dbReference>
<dbReference type="GO" id="GO:0008237">
    <property type="term" value="F:metallopeptidase activity"/>
    <property type="evidence" value="ECO:0007669"/>
    <property type="project" value="UniProtKB-KW"/>
</dbReference>
<evidence type="ECO:0000313" key="11">
    <source>
        <dbReference type="EMBL" id="HJG31641.1"/>
    </source>
</evidence>
<comment type="similarity">
    <text evidence="2 9">Belongs to the peptidase M18 family.</text>
</comment>
<dbReference type="Proteomes" id="UP000746751">
    <property type="component" value="Unassembled WGS sequence"/>
</dbReference>
<dbReference type="AlphaFoldDB" id="A0A921IRF8"/>
<evidence type="ECO:0000256" key="1">
    <source>
        <dbReference type="ARBA" id="ARBA00001947"/>
    </source>
</evidence>